<keyword evidence="7" id="KW-1003">Cell membrane</keyword>
<keyword evidence="10" id="KW-0808">Transferase</keyword>
<sequence>MADLIEERASEIIEAYQAELRSSGNAVAGGEISLEQALTNGRHIIADVVNSLRVGRIQIDKRYKLLAWGIGTTRAADGVHPRESVQASSVFFHTALSAMFGFLIPEPEALETFAFITMALERSITLRIREAVAGYTGLLLNKVHEAQIGERRRIARELHDRVGHSMSVSHRQLELYTLYQETQPDRASLKLATAQQAIQESMHSLRAVTSDLHAYEPLRCLERALINDLESVASDEVSVQFRLNGDEAWAPPEVLDEVFLIIREGIRNTLCHAKASVLFVEVEITPDELRASVEDNGCGIPVERGLNAGVGLFSMHERAELLNGSLLINSHIGSGTRVNLSVPLEMTAPR</sequence>
<reference evidence="22" key="1">
    <citation type="submission" date="2022-10" db="EMBL/GenBank/DDBJ databases">
        <title>The complete genomes of actinobacterial strains from the NBC collection.</title>
        <authorList>
            <person name="Joergensen T.S."/>
            <person name="Alvarez Arevalo M."/>
            <person name="Sterndorff E.B."/>
            <person name="Faurdal D."/>
            <person name="Vuksanovic O."/>
            <person name="Mourched A.-S."/>
            <person name="Charusanti P."/>
            <person name="Shaw S."/>
            <person name="Blin K."/>
            <person name="Weber T."/>
        </authorList>
    </citation>
    <scope>NUCLEOTIDE SEQUENCE</scope>
    <source>
        <strain evidence="22">NBC_01401</strain>
    </source>
</reference>
<comment type="catalytic activity">
    <reaction evidence="1">
        <text>ATP + protein L-histidine = ADP + protein N-phospho-L-histidine.</text>
        <dbReference type="EC" id="2.7.13.3"/>
    </reaction>
</comment>
<evidence type="ECO:0000256" key="14">
    <source>
        <dbReference type="ARBA" id="ARBA00022989"/>
    </source>
</evidence>
<dbReference type="SUPFAM" id="SSF55874">
    <property type="entry name" value="ATPase domain of HSP90 chaperone/DNA topoisomerase II/histidine kinase"/>
    <property type="match status" value="1"/>
</dbReference>
<organism evidence="22">
    <name type="scientific">Streptomyces sp. NBC_01401</name>
    <dbReference type="NCBI Taxonomy" id="2903854"/>
    <lineage>
        <taxon>Bacteria</taxon>
        <taxon>Bacillati</taxon>
        <taxon>Actinomycetota</taxon>
        <taxon>Actinomycetes</taxon>
        <taxon>Kitasatosporales</taxon>
        <taxon>Streptomycetaceae</taxon>
        <taxon>Streptomyces</taxon>
    </lineage>
</organism>
<evidence type="ECO:0000256" key="17">
    <source>
        <dbReference type="ARBA" id="ARBA00023014"/>
    </source>
</evidence>
<keyword evidence="12" id="KW-0479">Metal-binding</keyword>
<dbReference type="GO" id="GO:0005886">
    <property type="term" value="C:plasma membrane"/>
    <property type="evidence" value="ECO:0007669"/>
    <property type="project" value="UniProtKB-SubCell"/>
</dbReference>
<evidence type="ECO:0000256" key="7">
    <source>
        <dbReference type="ARBA" id="ARBA00022475"/>
    </source>
</evidence>
<evidence type="ECO:0000313" key="22">
    <source>
        <dbReference type="EMBL" id="WTY97012.1"/>
    </source>
</evidence>
<dbReference type="InterPro" id="IPR003594">
    <property type="entry name" value="HATPase_dom"/>
</dbReference>
<feature type="domain" description="Histidine kinase" evidence="21">
    <location>
        <begin position="261"/>
        <end position="346"/>
    </location>
</feature>
<evidence type="ECO:0000256" key="13">
    <source>
        <dbReference type="ARBA" id="ARBA00022777"/>
    </source>
</evidence>
<dbReference type="PROSITE" id="PS50109">
    <property type="entry name" value="HIS_KIN"/>
    <property type="match status" value="1"/>
</dbReference>
<dbReference type="GO" id="GO:0046872">
    <property type="term" value="F:metal ion binding"/>
    <property type="evidence" value="ECO:0007669"/>
    <property type="project" value="UniProtKB-KW"/>
</dbReference>
<comment type="subcellular location">
    <subcellularLocation>
        <location evidence="4">Cell membrane</location>
        <topology evidence="4">Multi-pass membrane protein</topology>
    </subcellularLocation>
    <subcellularLocation>
        <location evidence="3">Cytoplasm</location>
    </subcellularLocation>
</comment>
<dbReference type="Gene3D" id="1.20.5.1930">
    <property type="match status" value="1"/>
</dbReference>
<evidence type="ECO:0000256" key="5">
    <source>
        <dbReference type="ARBA" id="ARBA00012438"/>
    </source>
</evidence>
<evidence type="ECO:0000256" key="18">
    <source>
        <dbReference type="ARBA" id="ARBA00023136"/>
    </source>
</evidence>
<keyword evidence="8" id="KW-0004">4Fe-4S</keyword>
<evidence type="ECO:0000256" key="1">
    <source>
        <dbReference type="ARBA" id="ARBA00000085"/>
    </source>
</evidence>
<evidence type="ECO:0000259" key="21">
    <source>
        <dbReference type="PROSITE" id="PS50109"/>
    </source>
</evidence>
<dbReference type="PRINTS" id="PR00344">
    <property type="entry name" value="BCTRLSENSOR"/>
</dbReference>
<keyword evidence="9" id="KW-0963">Cytoplasm</keyword>
<dbReference type="InterPro" id="IPR036890">
    <property type="entry name" value="HATPase_C_sf"/>
</dbReference>
<accession>A0AAU3GYV5</accession>
<evidence type="ECO:0000256" key="6">
    <source>
        <dbReference type="ARBA" id="ARBA00017322"/>
    </source>
</evidence>
<evidence type="ECO:0000256" key="11">
    <source>
        <dbReference type="ARBA" id="ARBA00022692"/>
    </source>
</evidence>
<dbReference type="EMBL" id="CP109535">
    <property type="protein sequence ID" value="WTY97012.1"/>
    <property type="molecule type" value="Genomic_DNA"/>
</dbReference>
<keyword evidence="17" id="KW-0411">Iron-sulfur</keyword>
<dbReference type="PANTHER" id="PTHR24421">
    <property type="entry name" value="NITRATE/NITRITE SENSOR PROTEIN NARX-RELATED"/>
    <property type="match status" value="1"/>
</dbReference>
<dbReference type="InterPro" id="IPR005467">
    <property type="entry name" value="His_kinase_dom"/>
</dbReference>
<keyword evidence="18" id="KW-0472">Membrane</keyword>
<dbReference type="GO" id="GO:0000155">
    <property type="term" value="F:phosphorelay sensor kinase activity"/>
    <property type="evidence" value="ECO:0007669"/>
    <property type="project" value="InterPro"/>
</dbReference>
<keyword evidence="11" id="KW-0812">Transmembrane</keyword>
<dbReference type="GO" id="GO:0046983">
    <property type="term" value="F:protein dimerization activity"/>
    <property type="evidence" value="ECO:0007669"/>
    <property type="project" value="InterPro"/>
</dbReference>
<dbReference type="Gene3D" id="3.30.565.10">
    <property type="entry name" value="Histidine kinase-like ATPase, C-terminal domain"/>
    <property type="match status" value="1"/>
</dbReference>
<comment type="cofactor">
    <cofactor evidence="2">
        <name>[4Fe-4S] cluster</name>
        <dbReference type="ChEBI" id="CHEBI:49883"/>
    </cofactor>
</comment>
<gene>
    <name evidence="22" type="ORF">OG626_19965</name>
</gene>
<comment type="function">
    <text evidence="19">Member of the two-component regulatory system NreB/NreC involved in the control of dissimilatory nitrate/nitrite reduction in response to oxygen. NreB functions as a direct oxygen sensor histidine kinase which is autophosphorylated, in the absence of oxygen, probably at the conserved histidine residue, and transfers its phosphate group probably to a conserved aspartate residue of NreC. NreB/NreC activates the expression of the nitrate (narGHJI) and nitrite (nir) reductase operons, as well as the putative nitrate transporter gene narT.</text>
</comment>
<dbReference type="Pfam" id="PF02518">
    <property type="entry name" value="HATPase_c"/>
    <property type="match status" value="1"/>
</dbReference>
<evidence type="ECO:0000256" key="10">
    <source>
        <dbReference type="ARBA" id="ARBA00022679"/>
    </source>
</evidence>
<dbReference type="InterPro" id="IPR011712">
    <property type="entry name" value="Sig_transdc_His_kin_sub3_dim/P"/>
</dbReference>
<dbReference type="EC" id="2.7.13.3" evidence="5"/>
<keyword evidence="14" id="KW-1133">Transmembrane helix</keyword>
<dbReference type="AlphaFoldDB" id="A0AAU3GYV5"/>
<evidence type="ECO:0000256" key="3">
    <source>
        <dbReference type="ARBA" id="ARBA00004496"/>
    </source>
</evidence>
<keyword evidence="13 22" id="KW-0418">Kinase</keyword>
<keyword evidence="16" id="KW-0902">Two-component regulatory system</keyword>
<evidence type="ECO:0000256" key="16">
    <source>
        <dbReference type="ARBA" id="ARBA00023012"/>
    </source>
</evidence>
<name>A0AAU3GYV5_9ACTN</name>
<dbReference type="GO" id="GO:0005737">
    <property type="term" value="C:cytoplasm"/>
    <property type="evidence" value="ECO:0007669"/>
    <property type="project" value="UniProtKB-SubCell"/>
</dbReference>
<evidence type="ECO:0000256" key="2">
    <source>
        <dbReference type="ARBA" id="ARBA00001966"/>
    </source>
</evidence>
<dbReference type="GO" id="GO:0051539">
    <property type="term" value="F:4 iron, 4 sulfur cluster binding"/>
    <property type="evidence" value="ECO:0007669"/>
    <property type="project" value="UniProtKB-KW"/>
</dbReference>
<protein>
    <recommendedName>
        <fullName evidence="6">Oxygen sensor histidine kinase NreB</fullName>
        <ecNumber evidence="5">2.7.13.3</ecNumber>
    </recommendedName>
    <alternativeName>
        <fullName evidence="20">Nitrogen regulation protein B</fullName>
    </alternativeName>
</protein>
<dbReference type="CDD" id="cd16917">
    <property type="entry name" value="HATPase_UhpB-NarQ-NarX-like"/>
    <property type="match status" value="1"/>
</dbReference>
<dbReference type="InterPro" id="IPR004358">
    <property type="entry name" value="Sig_transdc_His_kin-like_C"/>
</dbReference>
<dbReference type="SMART" id="SM00387">
    <property type="entry name" value="HATPase_c"/>
    <property type="match status" value="1"/>
</dbReference>
<dbReference type="PANTHER" id="PTHR24421:SF37">
    <property type="entry name" value="SENSOR HISTIDINE KINASE NARS"/>
    <property type="match status" value="1"/>
</dbReference>
<keyword evidence="15" id="KW-0408">Iron</keyword>
<proteinExistence type="predicted"/>
<dbReference type="Pfam" id="PF07730">
    <property type="entry name" value="HisKA_3"/>
    <property type="match status" value="1"/>
</dbReference>
<evidence type="ECO:0000256" key="9">
    <source>
        <dbReference type="ARBA" id="ARBA00022490"/>
    </source>
</evidence>
<dbReference type="InterPro" id="IPR050482">
    <property type="entry name" value="Sensor_HK_TwoCompSys"/>
</dbReference>
<evidence type="ECO:0000256" key="20">
    <source>
        <dbReference type="ARBA" id="ARBA00030800"/>
    </source>
</evidence>
<evidence type="ECO:0000256" key="12">
    <source>
        <dbReference type="ARBA" id="ARBA00022723"/>
    </source>
</evidence>
<evidence type="ECO:0000256" key="8">
    <source>
        <dbReference type="ARBA" id="ARBA00022485"/>
    </source>
</evidence>
<evidence type="ECO:0000256" key="4">
    <source>
        <dbReference type="ARBA" id="ARBA00004651"/>
    </source>
</evidence>
<evidence type="ECO:0000256" key="15">
    <source>
        <dbReference type="ARBA" id="ARBA00023004"/>
    </source>
</evidence>
<evidence type="ECO:0000256" key="19">
    <source>
        <dbReference type="ARBA" id="ARBA00024827"/>
    </source>
</evidence>